<accession>A0ABU4NBN2</accession>
<evidence type="ECO:0000313" key="4">
    <source>
        <dbReference type="Proteomes" id="UP001271274"/>
    </source>
</evidence>
<name>A0ABU4NBN2_9ACTN</name>
<proteinExistence type="predicted"/>
<keyword evidence="3" id="KW-0378">Hydrolase</keyword>
<feature type="region of interest" description="Disordered" evidence="1">
    <location>
        <begin position="297"/>
        <end position="330"/>
    </location>
</feature>
<dbReference type="Proteomes" id="UP001271274">
    <property type="component" value="Unassembled WGS sequence"/>
</dbReference>
<dbReference type="GO" id="GO:0016787">
    <property type="term" value="F:hydrolase activity"/>
    <property type="evidence" value="ECO:0007669"/>
    <property type="project" value="UniProtKB-KW"/>
</dbReference>
<dbReference type="PANTHER" id="PTHR43433:SF10">
    <property type="entry name" value="AB HYDROLASE-1 DOMAIN-CONTAINING PROTEIN"/>
    <property type="match status" value="1"/>
</dbReference>
<keyword evidence="4" id="KW-1185">Reference proteome</keyword>
<dbReference type="Gene3D" id="3.40.50.1820">
    <property type="entry name" value="alpha/beta hydrolase"/>
    <property type="match status" value="1"/>
</dbReference>
<dbReference type="InterPro" id="IPR000073">
    <property type="entry name" value="AB_hydrolase_1"/>
</dbReference>
<dbReference type="PRINTS" id="PR00111">
    <property type="entry name" value="ABHYDROLASE"/>
</dbReference>
<dbReference type="EMBL" id="JARAYU010000002">
    <property type="protein sequence ID" value="MDX3699587.1"/>
    <property type="molecule type" value="Genomic_DNA"/>
</dbReference>
<feature type="domain" description="AB hydrolase-1" evidence="2">
    <location>
        <begin position="31"/>
        <end position="280"/>
    </location>
</feature>
<dbReference type="InterPro" id="IPR029058">
    <property type="entry name" value="AB_hydrolase_fold"/>
</dbReference>
<organism evidence="3 4">
    <name type="scientific">Streptomyces europaeiscabiei</name>
    <dbReference type="NCBI Taxonomy" id="146819"/>
    <lineage>
        <taxon>Bacteria</taxon>
        <taxon>Bacillati</taxon>
        <taxon>Actinomycetota</taxon>
        <taxon>Actinomycetes</taxon>
        <taxon>Kitasatosporales</taxon>
        <taxon>Streptomycetaceae</taxon>
        <taxon>Streptomyces</taxon>
    </lineage>
</organism>
<gene>
    <name evidence="3" type="ORF">PV662_07375</name>
</gene>
<dbReference type="PANTHER" id="PTHR43433">
    <property type="entry name" value="HYDROLASE, ALPHA/BETA FOLD FAMILY PROTEIN"/>
    <property type="match status" value="1"/>
</dbReference>
<feature type="compositionally biased region" description="Polar residues" evidence="1">
    <location>
        <begin position="317"/>
        <end position="330"/>
    </location>
</feature>
<dbReference type="InterPro" id="IPR050471">
    <property type="entry name" value="AB_hydrolase"/>
</dbReference>
<sequence>MQDLVPTLDRVRTPDGRLLRVECSGDPRGRPVFLLHGMPGSRVGPRPRSMFLYQRGVRLISYDRPGYGGSDRMQGRRVVDVAEDVTAIADALGVGRFAVVGRSGGAPHALACAARLPQRVTRAAALVTLAPRDAEGLNWDEGMSASNVDEFRTAFKDPERFMARLIPRSNAIRSDPAKLLEQIRQDLTDDDRRIVSDNGIRSMLMRNYLEALRTSPYGWIDDALALAGPWGFDPADIAAPVLLWHGARDVFSPPAHSSWLADRIPRATCVLEPAAAHFAALRALPEVLGWLLKEMPSTDTPVTRSGEASAEDAPSLRSGTAYTASGSRSR</sequence>
<evidence type="ECO:0000256" key="1">
    <source>
        <dbReference type="SAM" id="MobiDB-lite"/>
    </source>
</evidence>
<dbReference type="SUPFAM" id="SSF53474">
    <property type="entry name" value="alpha/beta-Hydrolases"/>
    <property type="match status" value="1"/>
</dbReference>
<dbReference type="Pfam" id="PF00561">
    <property type="entry name" value="Abhydrolase_1"/>
    <property type="match status" value="1"/>
</dbReference>
<evidence type="ECO:0000313" key="3">
    <source>
        <dbReference type="EMBL" id="MDX3699587.1"/>
    </source>
</evidence>
<protein>
    <submittedName>
        <fullName evidence="3">Alpha/beta hydrolase</fullName>
    </submittedName>
</protein>
<dbReference type="RefSeq" id="WP_078935316.1">
    <property type="nucleotide sequence ID" value="NZ_JARAUR010000092.1"/>
</dbReference>
<reference evidence="3 4" key="1">
    <citation type="journal article" date="2023" name="Microb. Genom.">
        <title>Mesoterricola silvestris gen. nov., sp. nov., Mesoterricola sediminis sp. nov., Geothrix oryzae sp. nov., Geothrix edaphica sp. nov., Geothrix rubra sp. nov., and Geothrix limicola sp. nov., six novel members of Acidobacteriota isolated from soils.</title>
        <authorList>
            <person name="Weisberg A.J."/>
            <person name="Pearce E."/>
            <person name="Kramer C.G."/>
            <person name="Chang J.H."/>
            <person name="Clarke C.R."/>
        </authorList>
    </citation>
    <scope>NUCLEOTIDE SEQUENCE [LARGE SCALE GENOMIC DNA]</scope>
    <source>
        <strain evidence="3 4">ID09-01A</strain>
    </source>
</reference>
<comment type="caution">
    <text evidence="3">The sequence shown here is derived from an EMBL/GenBank/DDBJ whole genome shotgun (WGS) entry which is preliminary data.</text>
</comment>
<evidence type="ECO:0000259" key="2">
    <source>
        <dbReference type="Pfam" id="PF00561"/>
    </source>
</evidence>